<dbReference type="OrthoDB" id="4350032at2"/>
<dbReference type="InterPro" id="IPR051050">
    <property type="entry name" value="Lipid_II_flippase_MurJ/MviN"/>
</dbReference>
<reference evidence="9 10" key="1">
    <citation type="submission" date="2018-11" db="EMBL/GenBank/DDBJ databases">
        <title>Draft genome sequence of Cellulomonas takizawaensis strain TKZ-21.</title>
        <authorList>
            <person name="Yamamura H."/>
            <person name="Hayashi T."/>
            <person name="Hamada M."/>
            <person name="Serisawa Y."/>
            <person name="Matsuyama K."/>
            <person name="Nakagawa Y."/>
            <person name="Otoguro M."/>
            <person name="Yanagida F."/>
            <person name="Hayakawa M."/>
        </authorList>
    </citation>
    <scope>NUCLEOTIDE SEQUENCE [LARGE SCALE GENOMIC DNA]</scope>
    <source>
        <strain evidence="9 10">TKZ-21</strain>
    </source>
</reference>
<protein>
    <recommendedName>
        <fullName evidence="11">Virulence factor MviN</fullName>
    </recommendedName>
</protein>
<feature type="transmembrane region" description="Helical" evidence="8">
    <location>
        <begin position="246"/>
        <end position="271"/>
    </location>
</feature>
<evidence type="ECO:0000256" key="3">
    <source>
        <dbReference type="ARBA" id="ARBA00022692"/>
    </source>
</evidence>
<evidence type="ECO:0000256" key="5">
    <source>
        <dbReference type="ARBA" id="ARBA00022984"/>
    </source>
</evidence>
<feature type="transmembrane region" description="Helical" evidence="8">
    <location>
        <begin position="467"/>
        <end position="488"/>
    </location>
</feature>
<comment type="subcellular location">
    <subcellularLocation>
        <location evidence="1">Cell membrane</location>
        <topology evidence="1">Multi-pass membrane protein</topology>
    </subcellularLocation>
</comment>
<feature type="transmembrane region" description="Helical" evidence="8">
    <location>
        <begin position="429"/>
        <end position="455"/>
    </location>
</feature>
<sequence length="555" mass="55536">MSPTARRVLGGLGGAAAMIAAITVLSRVLGFGRYLVQASAFGVGAIGSTYNSANLLPNVLFEAAAGGALAGALVPLLALPVAKNLREDVDAVASAALGWTLAVLVPLGALLAALAGPIAAVWPDLADPQRDLLRYFVTVFAVQVPLYGVAVLLYAVLQAHKRFFWPAFAPVMSSVVVIAVYATYGHLAGGELNDPAAAGDTALTVLAWGTTAGVAVMALPMFWPVHRLGVRLRPTLRFPPGVARPFAALAFAGVGSLVAQQLTTLVVMLVASWRGGDGTFSLYVWSQQVYLLPYAVLVVPLATSTFPRLAARAKDGRLGEYASMASATTRAVVAAAGVGAAAVAAAAPAVADVFGTIGRDRSGIGAMAPTITLMMPGLVGFAVMFHVSRALYALERGRAAVTANVIGWATAAVGSVALAVVLVPDGQDLARTLAAVAIAGSVGMLVGGVAAVVALARAAGGTSVAGLGRTTVVVVAAGVVAALAGRWVVDAVGSLVGHDVGAAVGAAAGGGVVALVVLGGALAVLDRRTLTDVVRVEREPVPAAAAVPAAPDPTD</sequence>
<evidence type="ECO:0008006" key="11">
    <source>
        <dbReference type="Google" id="ProtNLM"/>
    </source>
</evidence>
<keyword evidence="3 8" id="KW-0812">Transmembrane</keyword>
<dbReference type="RefSeq" id="WP_124343652.1">
    <property type="nucleotide sequence ID" value="NZ_BHYL01000236.1"/>
</dbReference>
<feature type="transmembrane region" description="Helical" evidence="8">
    <location>
        <begin position="163"/>
        <end position="182"/>
    </location>
</feature>
<dbReference type="GO" id="GO:0005886">
    <property type="term" value="C:plasma membrane"/>
    <property type="evidence" value="ECO:0007669"/>
    <property type="project" value="UniProtKB-SubCell"/>
</dbReference>
<feature type="transmembrane region" description="Helical" evidence="8">
    <location>
        <begin position="331"/>
        <end position="351"/>
    </location>
</feature>
<feature type="transmembrane region" description="Helical" evidence="8">
    <location>
        <begin position="135"/>
        <end position="156"/>
    </location>
</feature>
<proteinExistence type="predicted"/>
<dbReference type="AlphaFoldDB" id="A0A401V2L5"/>
<keyword evidence="7 8" id="KW-0472">Membrane</keyword>
<keyword evidence="4" id="KW-0133">Cell shape</keyword>
<dbReference type="PANTHER" id="PTHR47019:SF1">
    <property type="entry name" value="LIPID II FLIPPASE MURJ"/>
    <property type="match status" value="1"/>
</dbReference>
<dbReference type="GO" id="GO:0015648">
    <property type="term" value="F:lipid-linked peptidoglycan transporter activity"/>
    <property type="evidence" value="ECO:0007669"/>
    <property type="project" value="TreeGrafter"/>
</dbReference>
<feature type="transmembrane region" description="Helical" evidence="8">
    <location>
        <begin position="363"/>
        <end position="387"/>
    </location>
</feature>
<evidence type="ECO:0000313" key="10">
    <source>
        <dbReference type="Proteomes" id="UP000288246"/>
    </source>
</evidence>
<gene>
    <name evidence="9" type="ORF">CTKZ_27060</name>
</gene>
<dbReference type="InterPro" id="IPR004268">
    <property type="entry name" value="MurJ"/>
</dbReference>
<feature type="transmembrane region" description="Helical" evidence="8">
    <location>
        <begin position="399"/>
        <end position="423"/>
    </location>
</feature>
<dbReference type="GO" id="GO:0009252">
    <property type="term" value="P:peptidoglycan biosynthetic process"/>
    <property type="evidence" value="ECO:0007669"/>
    <property type="project" value="UniProtKB-KW"/>
</dbReference>
<dbReference type="GO" id="GO:0008360">
    <property type="term" value="P:regulation of cell shape"/>
    <property type="evidence" value="ECO:0007669"/>
    <property type="project" value="UniProtKB-KW"/>
</dbReference>
<feature type="transmembrane region" description="Helical" evidence="8">
    <location>
        <begin position="500"/>
        <end position="525"/>
    </location>
</feature>
<keyword evidence="5" id="KW-0573">Peptidoglycan synthesis</keyword>
<keyword evidence="2" id="KW-1003">Cell membrane</keyword>
<evidence type="ECO:0000256" key="6">
    <source>
        <dbReference type="ARBA" id="ARBA00022989"/>
    </source>
</evidence>
<dbReference type="EMBL" id="BHYL01000236">
    <property type="protein sequence ID" value="GCD21144.1"/>
    <property type="molecule type" value="Genomic_DNA"/>
</dbReference>
<comment type="caution">
    <text evidence="9">The sequence shown here is derived from an EMBL/GenBank/DDBJ whole genome shotgun (WGS) entry which is preliminary data.</text>
</comment>
<evidence type="ECO:0000256" key="7">
    <source>
        <dbReference type="ARBA" id="ARBA00023136"/>
    </source>
</evidence>
<feature type="transmembrane region" description="Helical" evidence="8">
    <location>
        <begin position="55"/>
        <end position="79"/>
    </location>
</feature>
<organism evidence="9 10">
    <name type="scientific">Cellulomonas algicola</name>
    <dbReference type="NCBI Taxonomy" id="2071633"/>
    <lineage>
        <taxon>Bacteria</taxon>
        <taxon>Bacillati</taxon>
        <taxon>Actinomycetota</taxon>
        <taxon>Actinomycetes</taxon>
        <taxon>Micrococcales</taxon>
        <taxon>Cellulomonadaceae</taxon>
        <taxon>Cellulomonas</taxon>
    </lineage>
</organism>
<accession>A0A401V2L5</accession>
<feature type="transmembrane region" description="Helical" evidence="8">
    <location>
        <begin position="202"/>
        <end position="225"/>
    </location>
</feature>
<feature type="transmembrane region" description="Helical" evidence="8">
    <location>
        <begin position="91"/>
        <end position="115"/>
    </location>
</feature>
<keyword evidence="10" id="KW-1185">Reference proteome</keyword>
<feature type="transmembrane region" description="Helical" evidence="8">
    <location>
        <begin position="12"/>
        <end position="35"/>
    </location>
</feature>
<feature type="transmembrane region" description="Helical" evidence="8">
    <location>
        <begin position="291"/>
        <end position="310"/>
    </location>
</feature>
<dbReference type="GO" id="GO:0034204">
    <property type="term" value="P:lipid translocation"/>
    <property type="evidence" value="ECO:0007669"/>
    <property type="project" value="TreeGrafter"/>
</dbReference>
<dbReference type="Proteomes" id="UP000288246">
    <property type="component" value="Unassembled WGS sequence"/>
</dbReference>
<evidence type="ECO:0000256" key="2">
    <source>
        <dbReference type="ARBA" id="ARBA00022475"/>
    </source>
</evidence>
<dbReference type="PRINTS" id="PR01806">
    <property type="entry name" value="VIRFACTRMVIN"/>
</dbReference>
<name>A0A401V2L5_9CELL</name>
<evidence type="ECO:0000313" key="9">
    <source>
        <dbReference type="EMBL" id="GCD21144.1"/>
    </source>
</evidence>
<dbReference type="PANTHER" id="PTHR47019">
    <property type="entry name" value="LIPID II FLIPPASE MURJ"/>
    <property type="match status" value="1"/>
</dbReference>
<evidence type="ECO:0000256" key="8">
    <source>
        <dbReference type="SAM" id="Phobius"/>
    </source>
</evidence>
<dbReference type="Pfam" id="PF03023">
    <property type="entry name" value="MurJ"/>
    <property type="match status" value="1"/>
</dbReference>
<evidence type="ECO:0000256" key="1">
    <source>
        <dbReference type="ARBA" id="ARBA00004651"/>
    </source>
</evidence>
<evidence type="ECO:0000256" key="4">
    <source>
        <dbReference type="ARBA" id="ARBA00022960"/>
    </source>
</evidence>
<keyword evidence="6 8" id="KW-1133">Transmembrane helix</keyword>